<evidence type="ECO:0000259" key="1">
    <source>
        <dbReference type="SMART" id="SM00930"/>
    </source>
</evidence>
<reference evidence="3" key="1">
    <citation type="journal article" date="2019" name="Int. J. Syst. Evol. Microbiol.">
        <title>The Global Catalogue of Microorganisms (GCM) 10K type strain sequencing project: providing services to taxonomists for standard genome sequencing and annotation.</title>
        <authorList>
            <consortium name="The Broad Institute Genomics Platform"/>
            <consortium name="The Broad Institute Genome Sequencing Center for Infectious Disease"/>
            <person name="Wu L."/>
            <person name="Ma J."/>
        </authorList>
    </citation>
    <scope>NUCLEOTIDE SEQUENCE [LARGE SCALE GENOMIC DNA]</scope>
    <source>
        <strain evidence="3">JCM 18055</strain>
    </source>
</reference>
<protein>
    <recommendedName>
        <fullName evidence="1">NIL domain-containing protein</fullName>
    </recommendedName>
</protein>
<name>A0ABP8WPL7_9PSEU</name>
<organism evidence="2 3">
    <name type="scientific">Pseudonocardia yuanmonensis</name>
    <dbReference type="NCBI Taxonomy" id="1095914"/>
    <lineage>
        <taxon>Bacteria</taxon>
        <taxon>Bacillati</taxon>
        <taxon>Actinomycetota</taxon>
        <taxon>Actinomycetes</taxon>
        <taxon>Pseudonocardiales</taxon>
        <taxon>Pseudonocardiaceae</taxon>
        <taxon>Pseudonocardia</taxon>
    </lineage>
</organism>
<dbReference type="Gene3D" id="3.30.70.260">
    <property type="match status" value="1"/>
</dbReference>
<evidence type="ECO:0000313" key="3">
    <source>
        <dbReference type="Proteomes" id="UP001500325"/>
    </source>
</evidence>
<gene>
    <name evidence="2" type="ORF">GCM10023215_31230</name>
</gene>
<dbReference type="InterPro" id="IPR018449">
    <property type="entry name" value="NIL_domain"/>
</dbReference>
<accession>A0ABP8WPL7</accession>
<dbReference type="RefSeq" id="WP_345381274.1">
    <property type="nucleotide sequence ID" value="NZ_BAABIC010000009.1"/>
</dbReference>
<keyword evidence="3" id="KW-1185">Reference proteome</keyword>
<sequence length="151" mass="16318">MEQGRVIEHGPVYDVFADPREPATRRFVHSVLRDRPSDETLARLREHFPGRIVTVRVRADPGTRSALSDVLAAHSAGHAAGHPVGHPVGHGVRSTIVYGGIRELADKPLGSITFELAGPDPAVDALIADLRRHTLVEEAGDPTDRFTEEAG</sequence>
<proteinExistence type="predicted"/>
<comment type="caution">
    <text evidence="2">The sequence shown here is derived from an EMBL/GenBank/DDBJ whole genome shotgun (WGS) entry which is preliminary data.</text>
</comment>
<dbReference type="SUPFAM" id="SSF55021">
    <property type="entry name" value="ACT-like"/>
    <property type="match status" value="1"/>
</dbReference>
<evidence type="ECO:0000313" key="2">
    <source>
        <dbReference type="EMBL" id="GAA4691972.1"/>
    </source>
</evidence>
<feature type="domain" description="NIL" evidence="1">
    <location>
        <begin position="49"/>
        <end position="139"/>
    </location>
</feature>
<dbReference type="InterPro" id="IPR045865">
    <property type="entry name" value="ACT-like_dom_sf"/>
</dbReference>
<dbReference type="EMBL" id="BAABIC010000009">
    <property type="protein sequence ID" value="GAA4691972.1"/>
    <property type="molecule type" value="Genomic_DNA"/>
</dbReference>
<dbReference type="Proteomes" id="UP001500325">
    <property type="component" value="Unassembled WGS sequence"/>
</dbReference>
<dbReference type="Pfam" id="PF09383">
    <property type="entry name" value="NIL"/>
    <property type="match status" value="1"/>
</dbReference>
<dbReference type="SMART" id="SM00930">
    <property type="entry name" value="NIL"/>
    <property type="match status" value="1"/>
</dbReference>